<evidence type="ECO:0000313" key="2">
    <source>
        <dbReference type="EMBL" id="MFA0812066.1"/>
    </source>
</evidence>
<dbReference type="InterPro" id="IPR017166">
    <property type="entry name" value="UCP037290"/>
</dbReference>
<dbReference type="Gene3D" id="3.40.50.300">
    <property type="entry name" value="P-loop containing nucleotide triphosphate hydrolases"/>
    <property type="match status" value="1"/>
</dbReference>
<organism evidence="2 3">
    <name type="scientific">Microbulbifer epialgicus</name>
    <dbReference type="NCBI Taxonomy" id="393907"/>
    <lineage>
        <taxon>Bacteria</taxon>
        <taxon>Pseudomonadati</taxon>
        <taxon>Pseudomonadota</taxon>
        <taxon>Gammaproteobacteria</taxon>
        <taxon>Cellvibrionales</taxon>
        <taxon>Microbulbiferaceae</taxon>
        <taxon>Microbulbifer</taxon>
    </lineage>
</organism>
<dbReference type="EMBL" id="JBGMEK010000032">
    <property type="protein sequence ID" value="MFA0812066.1"/>
    <property type="molecule type" value="Genomic_DNA"/>
</dbReference>
<name>A0ABV4P104_9GAMM</name>
<dbReference type="PANTHER" id="PTHR35369:SF3">
    <property type="entry name" value="TRANSLESION DNA SYNTHESIS-ASSOCIATED PROTEIN IMUA"/>
    <property type="match status" value="1"/>
</dbReference>
<dbReference type="Proteomes" id="UP001569428">
    <property type="component" value="Unassembled WGS sequence"/>
</dbReference>
<keyword evidence="3" id="KW-1185">Reference proteome</keyword>
<protein>
    <submittedName>
        <fullName evidence="2">Translesion DNA synthesis-associated protein ImuA</fullName>
    </submittedName>
</protein>
<gene>
    <name evidence="2" type="primary">imuA</name>
    <name evidence="2" type="ORF">ACCI49_14205</name>
</gene>
<reference evidence="2 3" key="1">
    <citation type="submission" date="2024-08" db="EMBL/GenBank/DDBJ databases">
        <authorList>
            <person name="Ishaq N."/>
        </authorList>
    </citation>
    <scope>NUCLEOTIDE SEQUENCE [LARGE SCALE GENOMIC DNA]</scope>
    <source>
        <strain evidence="2 3">DSM 18651</strain>
    </source>
</reference>
<dbReference type="SUPFAM" id="SSF52540">
    <property type="entry name" value="P-loop containing nucleoside triphosphate hydrolases"/>
    <property type="match status" value="1"/>
</dbReference>
<dbReference type="InterPro" id="IPR050356">
    <property type="entry name" value="SulA_CellDiv_inhibitor"/>
</dbReference>
<comment type="caution">
    <text evidence="2">The sequence shown here is derived from an EMBL/GenBank/DDBJ whole genome shotgun (WGS) entry which is preliminary data.</text>
</comment>
<accession>A0ABV4P104</accession>
<dbReference type="InterPro" id="IPR027417">
    <property type="entry name" value="P-loop_NTPase"/>
</dbReference>
<dbReference type="PIRSF" id="PIRSF037290">
    <property type="entry name" value="UCP037290"/>
    <property type="match status" value="1"/>
</dbReference>
<keyword evidence="1" id="KW-0227">DNA damage</keyword>
<dbReference type="PANTHER" id="PTHR35369">
    <property type="entry name" value="BLR3025 PROTEIN-RELATED"/>
    <property type="match status" value="1"/>
</dbReference>
<evidence type="ECO:0000256" key="1">
    <source>
        <dbReference type="ARBA" id="ARBA00022763"/>
    </source>
</evidence>
<dbReference type="RefSeq" id="WP_371839685.1">
    <property type="nucleotide sequence ID" value="NZ_JBGMEK010000032.1"/>
</dbReference>
<proteinExistence type="predicted"/>
<dbReference type="InterPro" id="IPR047610">
    <property type="entry name" value="ImuA_translesion"/>
</dbReference>
<evidence type="ECO:0000313" key="3">
    <source>
        <dbReference type="Proteomes" id="UP001569428"/>
    </source>
</evidence>
<dbReference type="NCBIfam" id="NF033429">
    <property type="entry name" value="ImuA_translesion"/>
    <property type="match status" value="1"/>
</dbReference>
<sequence>MSSAENFFENNQLETQSKHRKLEHLLARADIWQAANEQRRSGTGIASGFRSLDALLSGHGWPRGATTELLMDQTGVGELALLLPSLARLTQAEQMVILVTPPFIPYAPALASSGVHLEKLLLLHPRGQKDTLWSLEQSLQSGSCGALLSWQGQHSLEDKDLRRLQLAARNGECLHFHFRPLAESANPSPASLRLQLGSDGAQLAVKLLKQLGGPSGQCLHLARPANLVRRDQPLH</sequence>